<dbReference type="EMBL" id="JAUSUA010000001">
    <property type="protein sequence ID" value="MDQ0206220.1"/>
    <property type="molecule type" value="Genomic_DNA"/>
</dbReference>
<gene>
    <name evidence="1" type="ORF">J2S05_000994</name>
</gene>
<comment type="caution">
    <text evidence="1">The sequence shown here is derived from an EMBL/GenBank/DDBJ whole genome shotgun (WGS) entry which is preliminary data.</text>
</comment>
<accession>A0ABT9YFD7</accession>
<evidence type="ECO:0000313" key="2">
    <source>
        <dbReference type="Proteomes" id="UP001225034"/>
    </source>
</evidence>
<keyword evidence="2" id="KW-1185">Reference proteome</keyword>
<reference evidence="1 2" key="1">
    <citation type="submission" date="2023-07" db="EMBL/GenBank/DDBJ databases">
        <title>Genomic Encyclopedia of Type Strains, Phase IV (KMG-IV): sequencing the most valuable type-strain genomes for metagenomic binning, comparative biology and taxonomic classification.</title>
        <authorList>
            <person name="Goeker M."/>
        </authorList>
    </citation>
    <scope>NUCLEOTIDE SEQUENCE [LARGE SCALE GENOMIC DNA]</scope>
    <source>
        <strain evidence="1 2">DSM 19154</strain>
    </source>
</reference>
<sequence length="112" mass="13262">MAFGINRNILSEWKEQVTAGEIAFLTHFWLDERFPHCTSVTKVACRDLDRLATWGEQYGLKKEWIHIREGYPHYDLFGEWQRDILASEGKMDQLDQLGKKKSSPHQLREKKK</sequence>
<proteinExistence type="predicted"/>
<name>A0ABT9YFD7_9BACI</name>
<dbReference type="Proteomes" id="UP001225034">
    <property type="component" value="Unassembled WGS sequence"/>
</dbReference>
<evidence type="ECO:0008006" key="3">
    <source>
        <dbReference type="Google" id="ProtNLM"/>
    </source>
</evidence>
<evidence type="ECO:0000313" key="1">
    <source>
        <dbReference type="EMBL" id="MDQ0206220.1"/>
    </source>
</evidence>
<protein>
    <recommendedName>
        <fullName evidence="3">YneQ</fullName>
    </recommendedName>
</protein>
<dbReference type="RefSeq" id="WP_306980451.1">
    <property type="nucleotide sequence ID" value="NZ_JAUSUA010000001.1"/>
</dbReference>
<organism evidence="1 2">
    <name type="scientific">Alkalicoccobacillus murimartini</name>
    <dbReference type="NCBI Taxonomy" id="171685"/>
    <lineage>
        <taxon>Bacteria</taxon>
        <taxon>Bacillati</taxon>
        <taxon>Bacillota</taxon>
        <taxon>Bacilli</taxon>
        <taxon>Bacillales</taxon>
        <taxon>Bacillaceae</taxon>
        <taxon>Alkalicoccobacillus</taxon>
    </lineage>
</organism>